<dbReference type="VEuPathDB" id="FungiDB:SDRG_15100"/>
<dbReference type="AlphaFoldDB" id="T0PXW5"/>
<dbReference type="OrthoDB" id="10617583at2759"/>
<dbReference type="Proteomes" id="UP000030762">
    <property type="component" value="Unassembled WGS sequence"/>
</dbReference>
<name>T0PXW5_SAPDV</name>
<protein>
    <submittedName>
        <fullName evidence="1">Uncharacterized protein</fullName>
    </submittedName>
</protein>
<gene>
    <name evidence="1" type="ORF">SDRG_15100</name>
</gene>
<evidence type="ECO:0000313" key="2">
    <source>
        <dbReference type="Proteomes" id="UP000030762"/>
    </source>
</evidence>
<dbReference type="EMBL" id="JH767215">
    <property type="protein sequence ID" value="EQC27091.1"/>
    <property type="molecule type" value="Genomic_DNA"/>
</dbReference>
<reference evidence="1 2" key="1">
    <citation type="submission" date="2012-04" db="EMBL/GenBank/DDBJ databases">
        <title>The Genome Sequence of Saprolegnia declina VS20.</title>
        <authorList>
            <consortium name="The Broad Institute Genome Sequencing Platform"/>
            <person name="Russ C."/>
            <person name="Nusbaum C."/>
            <person name="Tyler B."/>
            <person name="van West P."/>
            <person name="Dieguez-Uribeondo J."/>
            <person name="de Bruijn I."/>
            <person name="Tripathy S."/>
            <person name="Jiang R."/>
            <person name="Young S.K."/>
            <person name="Zeng Q."/>
            <person name="Gargeya S."/>
            <person name="Fitzgerald M."/>
            <person name="Haas B."/>
            <person name="Abouelleil A."/>
            <person name="Alvarado L."/>
            <person name="Arachchi H.M."/>
            <person name="Berlin A."/>
            <person name="Chapman S.B."/>
            <person name="Goldberg J."/>
            <person name="Griggs A."/>
            <person name="Gujja S."/>
            <person name="Hansen M."/>
            <person name="Howarth C."/>
            <person name="Imamovic A."/>
            <person name="Larimer J."/>
            <person name="McCowen C."/>
            <person name="Montmayeur A."/>
            <person name="Murphy C."/>
            <person name="Neiman D."/>
            <person name="Pearson M."/>
            <person name="Priest M."/>
            <person name="Roberts A."/>
            <person name="Saif S."/>
            <person name="Shea T."/>
            <person name="Sisk P."/>
            <person name="Sykes S."/>
            <person name="Wortman J."/>
            <person name="Nusbaum C."/>
            <person name="Birren B."/>
        </authorList>
    </citation>
    <scope>NUCLEOTIDE SEQUENCE [LARGE SCALE GENOMIC DNA]</scope>
    <source>
        <strain evidence="1 2">VS20</strain>
    </source>
</reference>
<dbReference type="GeneID" id="19955827"/>
<accession>T0PXW5</accession>
<keyword evidence="2" id="KW-1185">Reference proteome</keyword>
<proteinExistence type="predicted"/>
<dbReference type="InParanoid" id="T0PXW5"/>
<organism evidence="1 2">
    <name type="scientific">Saprolegnia diclina (strain VS20)</name>
    <dbReference type="NCBI Taxonomy" id="1156394"/>
    <lineage>
        <taxon>Eukaryota</taxon>
        <taxon>Sar</taxon>
        <taxon>Stramenopiles</taxon>
        <taxon>Oomycota</taxon>
        <taxon>Saprolegniomycetes</taxon>
        <taxon>Saprolegniales</taxon>
        <taxon>Saprolegniaceae</taxon>
        <taxon>Saprolegnia</taxon>
    </lineage>
</organism>
<dbReference type="RefSeq" id="XP_008619485.1">
    <property type="nucleotide sequence ID" value="XM_008621263.1"/>
</dbReference>
<sequence>MSDRLSVEQRAIGRHVLSELDKAVASIKANHFACAQETDSAHRAFHTLGIESDLSLSAIETDACVEKTDATKVARLRWAIQLGGYDRNDKVHLVYTDGKYYILDGRHSVAALRELLAALVPINLDVDERGTTKVPVVIHAPENAVNVATALHAKSKQKIAMFVRQAFLWDQFLPWKVIKESRSKASIFAARLFLLDVAEFFYLQVDDPNDFRSRGSKDIYPNIASSLRDACIFLMKRVFPRFINRCEELQPHPDSIMARDILKLLLQLVVYEQLNAETLKAFLPKM</sequence>
<evidence type="ECO:0000313" key="1">
    <source>
        <dbReference type="EMBL" id="EQC27091.1"/>
    </source>
</evidence>